<dbReference type="Gene3D" id="1.20.5.340">
    <property type="match status" value="1"/>
</dbReference>
<sequence length="85" mass="9888">MTTNPISVDEFQALEQRVLRTVELIRKERELRVSAEQEVAALKELLDHASNENSELNNQVLALREERTQVKNRVDAMLQQMDEIL</sequence>
<dbReference type="EMBL" id="JBJYXY010000001">
    <property type="protein sequence ID" value="MFN2974627.1"/>
    <property type="molecule type" value="Genomic_DNA"/>
</dbReference>
<dbReference type="RefSeq" id="WP_263413812.1">
    <property type="nucleotide sequence ID" value="NZ_BAABBH010000001.1"/>
</dbReference>
<protein>
    <recommendedName>
        <fullName evidence="4">Cell division protein ZapB</fullName>
    </recommendedName>
</protein>
<evidence type="ECO:0008006" key="4">
    <source>
        <dbReference type="Google" id="ProtNLM"/>
    </source>
</evidence>
<reference evidence="2 3" key="1">
    <citation type="submission" date="2024-12" db="EMBL/GenBank/DDBJ databases">
        <authorList>
            <person name="Lee Y."/>
        </authorList>
    </citation>
    <scope>NUCLEOTIDE SEQUENCE [LARGE SCALE GENOMIC DNA]</scope>
    <source>
        <strain evidence="2 3">03SUJ4</strain>
    </source>
</reference>
<dbReference type="Proteomes" id="UP001634747">
    <property type="component" value="Unassembled WGS sequence"/>
</dbReference>
<name>A0ABW9KGC4_9BACT</name>
<keyword evidence="1" id="KW-0175">Coiled coil</keyword>
<feature type="coiled-coil region" evidence="1">
    <location>
        <begin position="25"/>
        <end position="80"/>
    </location>
</feature>
<gene>
    <name evidence="2" type="ORF">ACK2TP_02505</name>
</gene>
<accession>A0ABW9KGC4</accession>
<keyword evidence="3" id="KW-1185">Reference proteome</keyword>
<evidence type="ECO:0000256" key="1">
    <source>
        <dbReference type="SAM" id="Coils"/>
    </source>
</evidence>
<organism evidence="2 3">
    <name type="scientific">Terriglobus aquaticus</name>
    <dbReference type="NCBI Taxonomy" id="940139"/>
    <lineage>
        <taxon>Bacteria</taxon>
        <taxon>Pseudomonadati</taxon>
        <taxon>Acidobacteriota</taxon>
        <taxon>Terriglobia</taxon>
        <taxon>Terriglobales</taxon>
        <taxon>Acidobacteriaceae</taxon>
        <taxon>Terriglobus</taxon>
    </lineage>
</organism>
<evidence type="ECO:0000313" key="2">
    <source>
        <dbReference type="EMBL" id="MFN2974627.1"/>
    </source>
</evidence>
<proteinExistence type="predicted"/>
<comment type="caution">
    <text evidence="2">The sequence shown here is derived from an EMBL/GenBank/DDBJ whole genome shotgun (WGS) entry which is preliminary data.</text>
</comment>
<evidence type="ECO:0000313" key="3">
    <source>
        <dbReference type="Proteomes" id="UP001634747"/>
    </source>
</evidence>